<organism evidence="1 2">
    <name type="scientific">Hafnia alvei</name>
    <dbReference type="NCBI Taxonomy" id="569"/>
    <lineage>
        <taxon>Bacteria</taxon>
        <taxon>Pseudomonadati</taxon>
        <taxon>Pseudomonadota</taxon>
        <taxon>Gammaproteobacteria</taxon>
        <taxon>Enterobacterales</taxon>
        <taxon>Hafniaceae</taxon>
        <taxon>Hafnia</taxon>
    </lineage>
</organism>
<dbReference type="PANTHER" id="PTHR36154">
    <property type="entry name" value="DNA-BINDING TRANSCRIPTIONAL ACTIVATOR ALPA"/>
    <property type="match status" value="1"/>
</dbReference>
<sequence>MKKQNSVKTRLIRLPEVLTRTGFCKAWIYHLIKEGNFPSQVKTGARSVAFIESEIDVWIENIIQNTRNGYTENNFSR</sequence>
<accession>A0A1C6YY35</accession>
<dbReference type="PANTHER" id="PTHR36154:SF1">
    <property type="entry name" value="DNA-BINDING TRANSCRIPTIONAL ACTIVATOR ALPA"/>
    <property type="match status" value="1"/>
</dbReference>
<evidence type="ECO:0000313" key="2">
    <source>
        <dbReference type="Proteomes" id="UP000094844"/>
    </source>
</evidence>
<dbReference type="OrthoDB" id="5986966at2"/>
<proteinExistence type="predicted"/>
<reference evidence="1 2" key="1">
    <citation type="submission" date="2016-09" db="EMBL/GenBank/DDBJ databases">
        <authorList>
            <person name="Capua I."/>
            <person name="De Benedictis P."/>
            <person name="Joannis T."/>
            <person name="Lombin L.H."/>
            <person name="Cattoli G."/>
        </authorList>
    </citation>
    <scope>NUCLEOTIDE SEQUENCE [LARGE SCALE GENOMIC DNA]</scope>
    <source>
        <strain evidence="1 2">GB001</strain>
    </source>
</reference>
<dbReference type="Proteomes" id="UP000094844">
    <property type="component" value="Unassembled WGS sequence"/>
</dbReference>
<evidence type="ECO:0000313" key="1">
    <source>
        <dbReference type="EMBL" id="SCM51783.1"/>
    </source>
</evidence>
<dbReference type="AlphaFoldDB" id="A0A1C6YY35"/>
<dbReference type="RefSeq" id="WP_072307989.1">
    <property type="nucleotide sequence ID" value="NZ_FMIQ01000022.1"/>
</dbReference>
<dbReference type="Gene3D" id="1.10.238.160">
    <property type="match status" value="1"/>
</dbReference>
<dbReference type="InterPro" id="IPR052931">
    <property type="entry name" value="Prophage_regulatory_activator"/>
</dbReference>
<dbReference type="InterPro" id="IPR010260">
    <property type="entry name" value="AlpA"/>
</dbReference>
<gene>
    <name evidence="1" type="ORF">BN1044_01251</name>
</gene>
<name>A0A1C6YY35_HAFAL</name>
<dbReference type="Pfam" id="PF05930">
    <property type="entry name" value="Phage_AlpA"/>
    <property type="match status" value="1"/>
</dbReference>
<dbReference type="EMBL" id="FMIQ01000022">
    <property type="protein sequence ID" value="SCM51783.1"/>
    <property type="molecule type" value="Genomic_DNA"/>
</dbReference>
<protein>
    <submittedName>
        <fullName evidence="1">Transcriptional regulator, AlpA family</fullName>
    </submittedName>
</protein>